<dbReference type="NCBIfam" id="TIGR01730">
    <property type="entry name" value="RND_mfp"/>
    <property type="match status" value="1"/>
</dbReference>
<evidence type="ECO:0000256" key="1">
    <source>
        <dbReference type="ARBA" id="ARBA00009477"/>
    </source>
</evidence>
<comment type="caution">
    <text evidence="5">The sequence shown here is derived from an EMBL/GenBank/DDBJ whole genome shotgun (WGS) entry which is preliminary data.</text>
</comment>
<dbReference type="AlphaFoldDB" id="A0A5C6B7S8"/>
<dbReference type="InterPro" id="IPR058792">
    <property type="entry name" value="Beta-barrel_RND_2"/>
</dbReference>
<dbReference type="Pfam" id="PF25917">
    <property type="entry name" value="BSH_RND"/>
    <property type="match status" value="1"/>
</dbReference>
<evidence type="ECO:0000313" key="6">
    <source>
        <dbReference type="Proteomes" id="UP000320176"/>
    </source>
</evidence>
<feature type="domain" description="CusB-like beta-barrel" evidence="4">
    <location>
        <begin position="203"/>
        <end position="273"/>
    </location>
</feature>
<dbReference type="GO" id="GO:0015562">
    <property type="term" value="F:efflux transmembrane transporter activity"/>
    <property type="evidence" value="ECO:0007669"/>
    <property type="project" value="TreeGrafter"/>
</dbReference>
<dbReference type="Gene3D" id="2.40.30.170">
    <property type="match status" value="1"/>
</dbReference>
<dbReference type="OrthoDB" id="268285at2"/>
<protein>
    <submittedName>
        <fullName evidence="5">Macrolide export protein MacA</fullName>
    </submittedName>
</protein>
<gene>
    <name evidence="5" type="primary">macA_1</name>
    <name evidence="5" type="ORF">Pla52n_07150</name>
</gene>
<evidence type="ECO:0000313" key="5">
    <source>
        <dbReference type="EMBL" id="TWU08133.1"/>
    </source>
</evidence>
<dbReference type="Proteomes" id="UP000320176">
    <property type="component" value="Unassembled WGS sequence"/>
</dbReference>
<keyword evidence="2" id="KW-0175">Coiled coil</keyword>
<dbReference type="InterPro" id="IPR058625">
    <property type="entry name" value="MdtA-like_BSH"/>
</dbReference>
<dbReference type="PANTHER" id="PTHR30469:SF15">
    <property type="entry name" value="HLYD FAMILY OF SECRETION PROTEINS"/>
    <property type="match status" value="1"/>
</dbReference>
<proteinExistence type="inferred from homology"/>
<name>A0A5C6B7S8_9BACT</name>
<evidence type="ECO:0000259" key="4">
    <source>
        <dbReference type="Pfam" id="PF25954"/>
    </source>
</evidence>
<dbReference type="PANTHER" id="PTHR30469">
    <property type="entry name" value="MULTIDRUG RESISTANCE PROTEIN MDTA"/>
    <property type="match status" value="1"/>
</dbReference>
<evidence type="ECO:0000256" key="2">
    <source>
        <dbReference type="SAM" id="Coils"/>
    </source>
</evidence>
<keyword evidence="6" id="KW-1185">Reference proteome</keyword>
<feature type="domain" description="Multidrug resistance protein MdtA-like barrel-sandwich hybrid" evidence="3">
    <location>
        <begin position="50"/>
        <end position="196"/>
    </location>
</feature>
<evidence type="ECO:0000259" key="3">
    <source>
        <dbReference type="Pfam" id="PF25917"/>
    </source>
</evidence>
<dbReference type="InterPro" id="IPR006143">
    <property type="entry name" value="RND_pump_MFP"/>
</dbReference>
<comment type="similarity">
    <text evidence="1">Belongs to the membrane fusion protein (MFP) (TC 8.A.1) family.</text>
</comment>
<dbReference type="Gene3D" id="2.40.50.100">
    <property type="match status" value="1"/>
</dbReference>
<dbReference type="EMBL" id="SJPN01000001">
    <property type="protein sequence ID" value="TWU08133.1"/>
    <property type="molecule type" value="Genomic_DNA"/>
</dbReference>
<reference evidence="5 6" key="1">
    <citation type="submission" date="2019-02" db="EMBL/GenBank/DDBJ databases">
        <title>Deep-cultivation of Planctomycetes and their phenomic and genomic characterization uncovers novel biology.</title>
        <authorList>
            <person name="Wiegand S."/>
            <person name="Jogler M."/>
            <person name="Boedeker C."/>
            <person name="Pinto D."/>
            <person name="Vollmers J."/>
            <person name="Rivas-Marin E."/>
            <person name="Kohn T."/>
            <person name="Peeters S.H."/>
            <person name="Heuer A."/>
            <person name="Rast P."/>
            <person name="Oberbeckmann S."/>
            <person name="Bunk B."/>
            <person name="Jeske O."/>
            <person name="Meyerdierks A."/>
            <person name="Storesund J.E."/>
            <person name="Kallscheuer N."/>
            <person name="Luecker S."/>
            <person name="Lage O.M."/>
            <person name="Pohl T."/>
            <person name="Merkel B.J."/>
            <person name="Hornburger P."/>
            <person name="Mueller R.-W."/>
            <person name="Bruemmer F."/>
            <person name="Labrenz M."/>
            <person name="Spormann A.M."/>
            <person name="Op Den Camp H."/>
            <person name="Overmann J."/>
            <person name="Amann R."/>
            <person name="Jetten M.S.M."/>
            <person name="Mascher T."/>
            <person name="Medema M.H."/>
            <person name="Devos D.P."/>
            <person name="Kaster A.-K."/>
            <person name="Ovreas L."/>
            <person name="Rohde M."/>
            <person name="Galperin M.Y."/>
            <person name="Jogler C."/>
        </authorList>
    </citation>
    <scope>NUCLEOTIDE SEQUENCE [LARGE SCALE GENOMIC DNA]</scope>
    <source>
        <strain evidence="5 6">Pla52n</strain>
    </source>
</reference>
<organism evidence="5 6">
    <name type="scientific">Stieleria varia</name>
    <dbReference type="NCBI Taxonomy" id="2528005"/>
    <lineage>
        <taxon>Bacteria</taxon>
        <taxon>Pseudomonadati</taxon>
        <taxon>Planctomycetota</taxon>
        <taxon>Planctomycetia</taxon>
        <taxon>Pirellulales</taxon>
        <taxon>Pirellulaceae</taxon>
        <taxon>Stieleria</taxon>
    </lineage>
</organism>
<dbReference type="SUPFAM" id="SSF111369">
    <property type="entry name" value="HlyD-like secretion proteins"/>
    <property type="match status" value="1"/>
</dbReference>
<feature type="coiled-coil region" evidence="2">
    <location>
        <begin position="112"/>
        <end position="146"/>
    </location>
</feature>
<dbReference type="Pfam" id="PF25954">
    <property type="entry name" value="Beta-barrel_RND_2"/>
    <property type="match status" value="1"/>
</dbReference>
<accession>A0A5C6B7S8</accession>
<dbReference type="GO" id="GO:1990281">
    <property type="term" value="C:efflux pump complex"/>
    <property type="evidence" value="ECO:0007669"/>
    <property type="project" value="TreeGrafter"/>
</dbReference>
<sequence length="290" mass="32318">MSGSIQSVMSNIQAKLIFVLFAGYCTSTLADQVDGFLEPYKEIEIASPEPGLLSRVEVVLGERVKAEQLLAQLDRAEYFARVEIAASEMVFKGDLELTQAEVDLNESMVEKLQQLRTRDHATQHELERAENQLRIAKAKLLSTQEQKEILKLQHALAIIQLNKRDLKSPIDGIVTEIIRDPGEFISMNEPTVLRVVQLDPLLVVFSVPIDQVKSLAEGQTVDIRLDQPRQLVDGVIEYISPTANPQSGTTSVRVRVPNPGERYMSGGTCRLLLNDLTRSADKLASQTVER</sequence>
<dbReference type="Gene3D" id="1.10.287.470">
    <property type="entry name" value="Helix hairpin bin"/>
    <property type="match status" value="1"/>
</dbReference>